<dbReference type="EMBL" id="UINC01080829">
    <property type="protein sequence ID" value="SVC24126.1"/>
    <property type="molecule type" value="Genomic_DNA"/>
</dbReference>
<proteinExistence type="predicted"/>
<organism evidence="2">
    <name type="scientific">marine metagenome</name>
    <dbReference type="NCBI Taxonomy" id="408172"/>
    <lineage>
        <taxon>unclassified sequences</taxon>
        <taxon>metagenomes</taxon>
        <taxon>ecological metagenomes</taxon>
    </lineage>
</organism>
<name>A0A382KJ03_9ZZZZ</name>
<evidence type="ECO:0000256" key="1">
    <source>
        <dbReference type="SAM" id="Phobius"/>
    </source>
</evidence>
<reference evidence="2" key="1">
    <citation type="submission" date="2018-05" db="EMBL/GenBank/DDBJ databases">
        <authorList>
            <person name="Lanie J.A."/>
            <person name="Ng W.-L."/>
            <person name="Kazmierczak K.M."/>
            <person name="Andrzejewski T.M."/>
            <person name="Davidsen T.M."/>
            <person name="Wayne K.J."/>
            <person name="Tettelin H."/>
            <person name="Glass J.I."/>
            <person name="Rusch D."/>
            <person name="Podicherti R."/>
            <person name="Tsui H.-C.T."/>
            <person name="Winkler M.E."/>
        </authorList>
    </citation>
    <scope>NUCLEOTIDE SEQUENCE</scope>
</reference>
<keyword evidence="1" id="KW-1133">Transmembrane helix</keyword>
<gene>
    <name evidence="2" type="ORF">METZ01_LOCUS276980</name>
</gene>
<dbReference type="AlphaFoldDB" id="A0A382KJ03"/>
<keyword evidence="1" id="KW-0812">Transmembrane</keyword>
<protein>
    <submittedName>
        <fullName evidence="2">Uncharacterized protein</fullName>
    </submittedName>
</protein>
<feature type="transmembrane region" description="Helical" evidence="1">
    <location>
        <begin position="49"/>
        <end position="67"/>
    </location>
</feature>
<accession>A0A382KJ03</accession>
<evidence type="ECO:0000313" key="2">
    <source>
        <dbReference type="EMBL" id="SVC24126.1"/>
    </source>
</evidence>
<sequence length="71" mass="7839">MEKIFKNITDLLNKAITLSLYFICLGVIVQLLIDETLLGWDPVGNIKDAGGSFIGVIALVVLYLLFIKKEA</sequence>
<keyword evidence="1" id="KW-0472">Membrane</keyword>
<feature type="transmembrane region" description="Helical" evidence="1">
    <location>
        <begin position="12"/>
        <end position="33"/>
    </location>
</feature>